<protein>
    <recommendedName>
        <fullName evidence="3">Beta-galactosidase</fullName>
    </recommendedName>
</protein>
<organism evidence="1 2">
    <name type="scientific">Streptomyces sanglieri</name>
    <dbReference type="NCBI Taxonomy" id="193460"/>
    <lineage>
        <taxon>Bacteria</taxon>
        <taxon>Bacillati</taxon>
        <taxon>Actinomycetota</taxon>
        <taxon>Actinomycetes</taxon>
        <taxon>Kitasatosporales</taxon>
        <taxon>Streptomycetaceae</taxon>
        <taxon>Streptomyces</taxon>
    </lineage>
</organism>
<comment type="caution">
    <text evidence="1">The sequence shown here is derived from an EMBL/GenBank/DDBJ whole genome shotgun (WGS) entry which is preliminary data.</text>
</comment>
<gene>
    <name evidence="1" type="ORF">ACFQ2K_06170</name>
</gene>
<evidence type="ECO:0000313" key="1">
    <source>
        <dbReference type="EMBL" id="MFD0622483.1"/>
    </source>
</evidence>
<accession>A0ABW2WNJ0</accession>
<keyword evidence="2" id="KW-1185">Reference proteome</keyword>
<proteinExistence type="predicted"/>
<reference evidence="2" key="1">
    <citation type="journal article" date="2019" name="Int. J. Syst. Evol. Microbiol.">
        <title>The Global Catalogue of Microorganisms (GCM) 10K type strain sequencing project: providing services to taxonomists for standard genome sequencing and annotation.</title>
        <authorList>
            <consortium name="The Broad Institute Genomics Platform"/>
            <consortium name="The Broad Institute Genome Sequencing Center for Infectious Disease"/>
            <person name="Wu L."/>
            <person name="Ma J."/>
        </authorList>
    </citation>
    <scope>NUCLEOTIDE SEQUENCE [LARGE SCALE GENOMIC DNA]</scope>
    <source>
        <strain evidence="2">JCM 12607</strain>
    </source>
</reference>
<sequence length="113" mass="12693">MLLRYPLDARGVQNVRVMVASNLLVRVWLDGNWLFGRDGGAMFPAPHMPRMNTFADVELSEGPHELTVVLHRPEVGHVGEWVVAIADSRTKEWIPDALRVPSQKSAAWRCHVG</sequence>
<evidence type="ECO:0008006" key="3">
    <source>
        <dbReference type="Google" id="ProtNLM"/>
    </source>
</evidence>
<dbReference type="EMBL" id="JBHTGL010000006">
    <property type="protein sequence ID" value="MFD0622483.1"/>
    <property type="molecule type" value="Genomic_DNA"/>
</dbReference>
<name>A0ABW2WNJ0_9ACTN</name>
<dbReference type="Proteomes" id="UP001596915">
    <property type="component" value="Unassembled WGS sequence"/>
</dbReference>
<evidence type="ECO:0000313" key="2">
    <source>
        <dbReference type="Proteomes" id="UP001596915"/>
    </source>
</evidence>